<feature type="active site" evidence="7">
    <location>
        <position position="94"/>
    </location>
</feature>
<evidence type="ECO:0000256" key="1">
    <source>
        <dbReference type="ARBA" id="ARBA00013258"/>
    </source>
</evidence>
<dbReference type="PANTHER" id="PTHR42681:SF1">
    <property type="entry name" value="MALONYL-COA-ACYL CARRIER PROTEIN TRANSACYLASE, MITOCHONDRIAL"/>
    <property type="match status" value="1"/>
</dbReference>
<dbReference type="InterPro" id="IPR001227">
    <property type="entry name" value="Ac_transferase_dom_sf"/>
</dbReference>
<name>A0AA86GM86_9SPHN</name>
<evidence type="ECO:0000256" key="5">
    <source>
        <dbReference type="ARBA" id="ARBA00048462"/>
    </source>
</evidence>
<dbReference type="PIRSF" id="PIRSF000446">
    <property type="entry name" value="Mct"/>
    <property type="match status" value="1"/>
</dbReference>
<dbReference type="GO" id="GO:0005829">
    <property type="term" value="C:cytosol"/>
    <property type="evidence" value="ECO:0007669"/>
    <property type="project" value="TreeGrafter"/>
</dbReference>
<comment type="similarity">
    <text evidence="6">Belongs to the fabD family.</text>
</comment>
<evidence type="ECO:0000256" key="6">
    <source>
        <dbReference type="PIRNR" id="PIRNR000446"/>
    </source>
</evidence>
<dbReference type="SUPFAM" id="SSF52151">
    <property type="entry name" value="FabD/lysophospholipase-like"/>
    <property type="match status" value="1"/>
</dbReference>
<keyword evidence="3 6" id="KW-0808">Transferase</keyword>
<dbReference type="SMART" id="SM00827">
    <property type="entry name" value="PKS_AT"/>
    <property type="match status" value="1"/>
</dbReference>
<sequence>MRAFIFPGQGSQSVGMGRALADASSHAREVFQEVDEALGQHLFKLMSEGPEDELTLTENAQPAIMANAIATLRVLEKEGGVTLTAIADYVAGHSLGEYTALCAAGAFDLATAARLLKTRGQAMQAAVPVGVGAMAALLGADIDTAQKLADAAAEGEVCTVANDNDPSQVVISGHKGAVERAVALVKDYGIKRGVLLPVSAPFHCPLMQPAADAMAEALGANPPAAPLVPVVANVTAAPVSDADTIRDLLVSQVTGRVRWRESVRAMEDIGVDRFVEIGGKVLSPMVKRSAGGEVETVSVISMDDIEALLKAF</sequence>
<feature type="domain" description="Malonyl-CoA:ACP transacylase (MAT)" evidence="8">
    <location>
        <begin position="5"/>
        <end position="304"/>
    </location>
</feature>
<evidence type="ECO:0000256" key="7">
    <source>
        <dbReference type="PIRSR" id="PIRSR000446-1"/>
    </source>
</evidence>
<dbReference type="AlphaFoldDB" id="A0AA86GM86"/>
<dbReference type="InterPro" id="IPR014043">
    <property type="entry name" value="Acyl_transferase_dom"/>
</dbReference>
<dbReference type="SUPFAM" id="SSF55048">
    <property type="entry name" value="Probable ACP-binding domain of malonyl-CoA ACP transacylase"/>
    <property type="match status" value="1"/>
</dbReference>
<accession>A0AA86GM86</accession>
<dbReference type="PANTHER" id="PTHR42681">
    <property type="entry name" value="MALONYL-COA-ACYL CARRIER PROTEIN TRANSACYLASE, MITOCHONDRIAL"/>
    <property type="match status" value="1"/>
</dbReference>
<keyword evidence="4 6" id="KW-0012">Acyltransferase</keyword>
<dbReference type="Gene3D" id="3.30.70.250">
    <property type="entry name" value="Malonyl-CoA ACP transacylase, ACP-binding"/>
    <property type="match status" value="1"/>
</dbReference>
<dbReference type="RefSeq" id="WP_067182113.1">
    <property type="nucleotide sequence ID" value="NZ_CP012199.1"/>
</dbReference>
<protein>
    <recommendedName>
        <fullName evidence="2 6">Malonyl CoA-acyl carrier protein transacylase</fullName>
        <ecNumber evidence="1 6">2.3.1.39</ecNumber>
    </recommendedName>
</protein>
<dbReference type="NCBIfam" id="TIGR00128">
    <property type="entry name" value="fabD"/>
    <property type="match status" value="1"/>
</dbReference>
<dbReference type="InterPro" id="IPR016036">
    <property type="entry name" value="Malonyl_transacylase_ACP-bd"/>
</dbReference>
<dbReference type="Gene3D" id="3.40.366.10">
    <property type="entry name" value="Malonyl-Coenzyme A Acyl Carrier Protein, domain 2"/>
    <property type="match status" value="1"/>
</dbReference>
<dbReference type="KEGG" id="sgi:SGRAN_1459"/>
<dbReference type="EMBL" id="CP012199">
    <property type="protein sequence ID" value="AMG73848.1"/>
    <property type="molecule type" value="Genomic_DNA"/>
</dbReference>
<dbReference type="InterPro" id="IPR016035">
    <property type="entry name" value="Acyl_Trfase/lysoPLipase"/>
</dbReference>
<reference evidence="9 10" key="1">
    <citation type="journal article" date="2016" name="BMC Genomics">
        <title>Genomic analysis of the nitrate-respiring Sphingopyxis granuli (formerly Sphingomonas macrogoltabida) strain TFA.</title>
        <authorList>
            <person name="Garcia-Romero I."/>
            <person name="Perez-Pulido A.J."/>
            <person name="Gonzalez-Flores Y.E."/>
            <person name="Reyes-Ramirez F."/>
            <person name="Santero E."/>
            <person name="Floriano B."/>
        </authorList>
    </citation>
    <scope>NUCLEOTIDE SEQUENCE [LARGE SCALE GENOMIC DNA]</scope>
    <source>
        <strain evidence="9 10">TFA</strain>
    </source>
</reference>
<dbReference type="GO" id="GO:0006633">
    <property type="term" value="P:fatty acid biosynthetic process"/>
    <property type="evidence" value="ECO:0007669"/>
    <property type="project" value="TreeGrafter"/>
</dbReference>
<comment type="catalytic activity">
    <reaction evidence="5 6">
        <text>holo-[ACP] + malonyl-CoA = malonyl-[ACP] + CoA</text>
        <dbReference type="Rhea" id="RHEA:41792"/>
        <dbReference type="Rhea" id="RHEA-COMP:9623"/>
        <dbReference type="Rhea" id="RHEA-COMP:9685"/>
        <dbReference type="ChEBI" id="CHEBI:57287"/>
        <dbReference type="ChEBI" id="CHEBI:57384"/>
        <dbReference type="ChEBI" id="CHEBI:64479"/>
        <dbReference type="ChEBI" id="CHEBI:78449"/>
        <dbReference type="EC" id="2.3.1.39"/>
    </reaction>
</comment>
<dbReference type="EC" id="2.3.1.39" evidence="1 6"/>
<keyword evidence="10" id="KW-1185">Reference proteome</keyword>
<dbReference type="GO" id="GO:0004314">
    <property type="term" value="F:[acyl-carrier-protein] S-malonyltransferase activity"/>
    <property type="evidence" value="ECO:0007669"/>
    <property type="project" value="UniProtKB-EC"/>
</dbReference>
<feature type="active site" evidence="7">
    <location>
        <position position="203"/>
    </location>
</feature>
<evidence type="ECO:0000259" key="8">
    <source>
        <dbReference type="SMART" id="SM00827"/>
    </source>
</evidence>
<organism evidence="9 10">
    <name type="scientific">Sphingopyxis granuli</name>
    <dbReference type="NCBI Taxonomy" id="267128"/>
    <lineage>
        <taxon>Bacteria</taxon>
        <taxon>Pseudomonadati</taxon>
        <taxon>Pseudomonadota</taxon>
        <taxon>Alphaproteobacteria</taxon>
        <taxon>Sphingomonadales</taxon>
        <taxon>Sphingomonadaceae</taxon>
        <taxon>Sphingopyxis</taxon>
    </lineage>
</organism>
<dbReference type="InterPro" id="IPR050858">
    <property type="entry name" value="Mal-CoA-ACP_Trans/PKS_FabD"/>
</dbReference>
<dbReference type="Pfam" id="PF00698">
    <property type="entry name" value="Acyl_transf_1"/>
    <property type="match status" value="1"/>
</dbReference>
<evidence type="ECO:0000256" key="4">
    <source>
        <dbReference type="ARBA" id="ARBA00023315"/>
    </source>
</evidence>
<evidence type="ECO:0000256" key="3">
    <source>
        <dbReference type="ARBA" id="ARBA00022679"/>
    </source>
</evidence>
<dbReference type="Proteomes" id="UP000058599">
    <property type="component" value="Chromosome"/>
</dbReference>
<proteinExistence type="inferred from homology"/>
<gene>
    <name evidence="9" type="primary">fabD</name>
    <name evidence="9" type="ORF">SGRAN_1459</name>
</gene>
<evidence type="ECO:0000313" key="10">
    <source>
        <dbReference type="Proteomes" id="UP000058599"/>
    </source>
</evidence>
<dbReference type="InterPro" id="IPR004410">
    <property type="entry name" value="Malonyl_CoA-ACP_transAc_FabD"/>
</dbReference>
<dbReference type="InterPro" id="IPR024925">
    <property type="entry name" value="Malonyl_CoA-ACP_transAc"/>
</dbReference>
<evidence type="ECO:0000313" key="9">
    <source>
        <dbReference type="EMBL" id="AMG73848.1"/>
    </source>
</evidence>
<dbReference type="FunFam" id="3.30.70.250:FF:000001">
    <property type="entry name" value="Malonyl CoA-acyl carrier protein transacylase"/>
    <property type="match status" value="1"/>
</dbReference>
<evidence type="ECO:0000256" key="2">
    <source>
        <dbReference type="ARBA" id="ARBA00018953"/>
    </source>
</evidence>